<protein>
    <submittedName>
        <fullName evidence="1">Uncharacterized protein</fullName>
    </submittedName>
</protein>
<accession>A0A7G5H148</accession>
<evidence type="ECO:0000313" key="1">
    <source>
        <dbReference type="EMBL" id="QMW04840.1"/>
    </source>
</evidence>
<sequence length="212" mass="24530">MIINYFTYLFISLSVVAFGFKPPKQKTTATTNKAFAGLEDRLLDAYWKQHPSDGIFVGYGKYYDKLIIPGNASVASDIVFAKRWLDSLNKVNVSRLSNNNKISLNIIKNQLQSDIWYLSVFRRQEWDASLYNISAECDYILNQPYAPLEKRLAILTNHLQHVDDYYKAATHMLHKPTKEHIELTIRQNQGGAHSFWSCVKRLHKHFPFRSSG</sequence>
<name>A0A7G5H148_9BACT</name>
<dbReference type="AlphaFoldDB" id="A0A7G5H148"/>
<reference evidence="1 2" key="1">
    <citation type="submission" date="2020-07" db="EMBL/GenBank/DDBJ databases">
        <title>Spirosoma foliorum sp. nov., isolated from the leaves on the Nejang mountain Korea, Republic of.</title>
        <authorList>
            <person name="Ho H."/>
            <person name="Lee Y.-J."/>
            <person name="Nurcahyanto D.-A."/>
            <person name="Kim S.-G."/>
        </authorList>
    </citation>
    <scope>NUCLEOTIDE SEQUENCE [LARGE SCALE GENOMIC DNA]</scope>
    <source>
        <strain evidence="1 2">PL0136</strain>
    </source>
</reference>
<keyword evidence="2" id="KW-1185">Reference proteome</keyword>
<gene>
    <name evidence="1" type="ORF">H3H32_07965</name>
</gene>
<dbReference type="Proteomes" id="UP000515369">
    <property type="component" value="Chromosome"/>
</dbReference>
<proteinExistence type="predicted"/>
<evidence type="ECO:0000313" key="2">
    <source>
        <dbReference type="Proteomes" id="UP000515369"/>
    </source>
</evidence>
<dbReference type="RefSeq" id="WP_182462192.1">
    <property type="nucleotide sequence ID" value="NZ_CP059732.1"/>
</dbReference>
<organism evidence="1 2">
    <name type="scientific">Spirosoma foliorum</name>
    <dbReference type="NCBI Taxonomy" id="2710596"/>
    <lineage>
        <taxon>Bacteria</taxon>
        <taxon>Pseudomonadati</taxon>
        <taxon>Bacteroidota</taxon>
        <taxon>Cytophagia</taxon>
        <taxon>Cytophagales</taxon>
        <taxon>Cytophagaceae</taxon>
        <taxon>Spirosoma</taxon>
    </lineage>
</organism>
<dbReference type="KEGG" id="sfol:H3H32_07965"/>
<dbReference type="EMBL" id="CP059732">
    <property type="protein sequence ID" value="QMW04840.1"/>
    <property type="molecule type" value="Genomic_DNA"/>
</dbReference>